<accession>W6JVI7</accession>
<dbReference type="InterPro" id="IPR021202">
    <property type="entry name" value="Rv3654c-like"/>
</dbReference>
<keyword evidence="3" id="KW-0378">Hydrolase</keyword>
<feature type="transmembrane region" description="Helical" evidence="2">
    <location>
        <begin position="27"/>
        <end position="47"/>
    </location>
</feature>
<proteinExistence type="predicted"/>
<dbReference type="EMBL" id="CAJA01000141">
    <property type="protein sequence ID" value="CCH73012.1"/>
    <property type="molecule type" value="Genomic_DNA"/>
</dbReference>
<dbReference type="AlphaFoldDB" id="W6JVI7"/>
<dbReference type="GO" id="GO:0004386">
    <property type="term" value="F:helicase activity"/>
    <property type="evidence" value="ECO:0007669"/>
    <property type="project" value="UniProtKB-KW"/>
</dbReference>
<dbReference type="RefSeq" id="WP_083433750.1">
    <property type="nucleotide sequence ID" value="NZ_HG764815.1"/>
</dbReference>
<keyword evidence="2" id="KW-0472">Membrane</keyword>
<evidence type="ECO:0000313" key="3">
    <source>
        <dbReference type="EMBL" id="CCH73012.1"/>
    </source>
</evidence>
<comment type="caution">
    <text evidence="3">The sequence shown here is derived from an EMBL/GenBank/DDBJ whole genome shotgun (WGS) entry which is preliminary data.</text>
</comment>
<organism evidence="3 4">
    <name type="scientific">Nostocoides australiense Ben110</name>
    <dbReference type="NCBI Taxonomy" id="1193182"/>
    <lineage>
        <taxon>Bacteria</taxon>
        <taxon>Bacillati</taxon>
        <taxon>Actinomycetota</taxon>
        <taxon>Actinomycetes</taxon>
        <taxon>Micrococcales</taxon>
        <taxon>Intrasporangiaceae</taxon>
        <taxon>Nostocoides</taxon>
    </lineage>
</organism>
<reference evidence="3 4" key="1">
    <citation type="journal article" date="2013" name="ISME J.">
        <title>A metabolic model for members of the genus Tetrasphaera involved in enhanced biological phosphorus removal.</title>
        <authorList>
            <person name="Kristiansen R."/>
            <person name="Nguyen H.T.T."/>
            <person name="Saunders A.M."/>
            <person name="Nielsen J.L."/>
            <person name="Wimmer R."/>
            <person name="Le V.Q."/>
            <person name="McIlroy S.J."/>
            <person name="Petrovski S."/>
            <person name="Seviour R.J."/>
            <person name="Calteau A."/>
            <person name="Nielsen K.L."/>
            <person name="Nielsen P.H."/>
        </authorList>
    </citation>
    <scope>NUCLEOTIDE SEQUENCE [LARGE SCALE GENOMIC DNA]</scope>
    <source>
        <strain evidence="3 4">Ben110</strain>
    </source>
</reference>
<protein>
    <submittedName>
        <fullName evidence="3">Putative Helicase/secretion neighborhood TadE-like protein</fullName>
    </submittedName>
</protein>
<dbReference type="NCBIfam" id="TIGR03816">
    <property type="entry name" value="tadE_like_DECH"/>
    <property type="match status" value="1"/>
</dbReference>
<gene>
    <name evidence="3" type="ORF">BN11_2250005</name>
</gene>
<feature type="region of interest" description="Disordered" evidence="1">
    <location>
        <begin position="1"/>
        <end position="21"/>
    </location>
</feature>
<evidence type="ECO:0000256" key="2">
    <source>
        <dbReference type="SAM" id="Phobius"/>
    </source>
</evidence>
<dbReference type="Proteomes" id="UP000035763">
    <property type="component" value="Unassembled WGS sequence"/>
</dbReference>
<evidence type="ECO:0000313" key="4">
    <source>
        <dbReference type="Proteomes" id="UP000035763"/>
    </source>
</evidence>
<dbReference type="STRING" id="1193182.BN11_2250005"/>
<keyword evidence="2" id="KW-1133">Transmembrane helix</keyword>
<keyword evidence="3" id="KW-0067">ATP-binding</keyword>
<keyword evidence="2" id="KW-0812">Transmembrane</keyword>
<sequence length="136" mass="13946">MTARWSPSPRRPSPAPSRHHEAGSGTILTIVLVAAMIILLPATLGLVTAVQAKQRARAAADLGAIAAVSNFMAGLDAATSCRRAAGFVTANAAQPTGCYITPEGTATVTARVTARLPVVGMRTTTTSARAGPVRQR</sequence>
<evidence type="ECO:0000256" key="1">
    <source>
        <dbReference type="SAM" id="MobiDB-lite"/>
    </source>
</evidence>
<keyword evidence="4" id="KW-1185">Reference proteome</keyword>
<name>W6JVI7_9MICO</name>
<keyword evidence="3" id="KW-0347">Helicase</keyword>
<keyword evidence="3" id="KW-0547">Nucleotide-binding</keyword>